<dbReference type="RefSeq" id="WP_134488913.1">
    <property type="nucleotide sequence ID" value="NZ_SOEZ01000028.1"/>
</dbReference>
<dbReference type="EMBL" id="SOEZ01000028">
    <property type="protein sequence ID" value="TFB53267.1"/>
    <property type="molecule type" value="Genomic_DNA"/>
</dbReference>
<dbReference type="Gene3D" id="1.20.120.530">
    <property type="entry name" value="GntR ligand-binding domain-like"/>
    <property type="match status" value="1"/>
</dbReference>
<feature type="domain" description="HTH gntR-type" evidence="4">
    <location>
        <begin position="20"/>
        <end position="87"/>
    </location>
</feature>
<keyword evidence="6" id="KW-1185">Reference proteome</keyword>
<dbReference type="CDD" id="cd07377">
    <property type="entry name" value="WHTH_GntR"/>
    <property type="match status" value="1"/>
</dbReference>
<reference evidence="5 6" key="1">
    <citation type="submission" date="2019-03" db="EMBL/GenBank/DDBJ databases">
        <title>Genomics of glacier-inhabiting Cryobacterium strains.</title>
        <authorList>
            <person name="Liu Q."/>
            <person name="Xin Y.-H."/>
        </authorList>
    </citation>
    <scope>NUCLEOTIDE SEQUENCE [LARGE SCALE GENOMIC DNA]</scope>
    <source>
        <strain evidence="5 6">Sr47</strain>
    </source>
</reference>
<name>A0A4R8UHP4_9MICO</name>
<dbReference type="Gene3D" id="1.10.10.10">
    <property type="entry name" value="Winged helix-like DNA-binding domain superfamily/Winged helix DNA-binding domain"/>
    <property type="match status" value="1"/>
</dbReference>
<dbReference type="InterPro" id="IPR036388">
    <property type="entry name" value="WH-like_DNA-bd_sf"/>
</dbReference>
<dbReference type="PROSITE" id="PS50949">
    <property type="entry name" value="HTH_GNTR"/>
    <property type="match status" value="1"/>
</dbReference>
<evidence type="ECO:0000259" key="4">
    <source>
        <dbReference type="PROSITE" id="PS50949"/>
    </source>
</evidence>
<dbReference type="SUPFAM" id="SSF48008">
    <property type="entry name" value="GntR ligand-binding domain-like"/>
    <property type="match status" value="1"/>
</dbReference>
<gene>
    <name evidence="5" type="ORF">E3O23_05405</name>
</gene>
<comment type="caution">
    <text evidence="5">The sequence shown here is derived from an EMBL/GenBank/DDBJ whole genome shotgun (WGS) entry which is preliminary data.</text>
</comment>
<evidence type="ECO:0000256" key="3">
    <source>
        <dbReference type="ARBA" id="ARBA00023163"/>
    </source>
</evidence>
<organism evidence="5 6">
    <name type="scientific">Cryobacterium tagatosivorans</name>
    <dbReference type="NCBI Taxonomy" id="1259199"/>
    <lineage>
        <taxon>Bacteria</taxon>
        <taxon>Bacillati</taxon>
        <taxon>Actinomycetota</taxon>
        <taxon>Actinomycetes</taxon>
        <taxon>Micrococcales</taxon>
        <taxon>Microbacteriaceae</taxon>
        <taxon>Cryobacterium</taxon>
    </lineage>
</organism>
<evidence type="ECO:0000256" key="1">
    <source>
        <dbReference type="ARBA" id="ARBA00023015"/>
    </source>
</evidence>
<accession>A0A4R8UHP4</accession>
<keyword evidence="1" id="KW-0805">Transcription regulation</keyword>
<dbReference type="OrthoDB" id="5243844at2"/>
<evidence type="ECO:0000256" key="2">
    <source>
        <dbReference type="ARBA" id="ARBA00023125"/>
    </source>
</evidence>
<proteinExistence type="predicted"/>
<dbReference type="InterPro" id="IPR011711">
    <property type="entry name" value="GntR_C"/>
</dbReference>
<dbReference type="InterPro" id="IPR008920">
    <property type="entry name" value="TF_FadR/GntR_C"/>
</dbReference>
<dbReference type="Pfam" id="PF07729">
    <property type="entry name" value="FCD"/>
    <property type="match status" value="1"/>
</dbReference>
<sequence length="228" mass="24681">MTLEDILAELRLQREGARHAETGMWVASVLRERIAAGQLAPGSKLSEEALGEALGVSRNTLREAFSALAAEHVVTRIPNRGVYVARPSADDIREIYRVRRYLEPAALAWSPATDVTPLRLAVERSRAAREAGSVTGMADANQAFHAGVVELAGSERLTLLMKQVLAEMRLVFHSMAADPVFHAPYVEDNARIVELLGAGQRAEAAELMADYLRRAEAQLLAAMAGNGA</sequence>
<dbReference type="GO" id="GO:0003677">
    <property type="term" value="F:DNA binding"/>
    <property type="evidence" value="ECO:0007669"/>
    <property type="project" value="UniProtKB-KW"/>
</dbReference>
<dbReference type="GO" id="GO:0003700">
    <property type="term" value="F:DNA-binding transcription factor activity"/>
    <property type="evidence" value="ECO:0007669"/>
    <property type="project" value="InterPro"/>
</dbReference>
<dbReference type="PANTHER" id="PTHR43537">
    <property type="entry name" value="TRANSCRIPTIONAL REGULATOR, GNTR FAMILY"/>
    <property type="match status" value="1"/>
</dbReference>
<protein>
    <submittedName>
        <fullName evidence="5">GntR family transcriptional regulator</fullName>
    </submittedName>
</protein>
<dbReference type="SUPFAM" id="SSF46785">
    <property type="entry name" value="Winged helix' DNA-binding domain"/>
    <property type="match status" value="1"/>
</dbReference>
<keyword evidence="3" id="KW-0804">Transcription</keyword>
<dbReference type="SMART" id="SM00345">
    <property type="entry name" value="HTH_GNTR"/>
    <property type="match status" value="1"/>
</dbReference>
<keyword evidence="2" id="KW-0238">DNA-binding</keyword>
<dbReference type="PANTHER" id="PTHR43537:SF45">
    <property type="entry name" value="GNTR FAMILY REGULATORY PROTEIN"/>
    <property type="match status" value="1"/>
</dbReference>
<evidence type="ECO:0000313" key="5">
    <source>
        <dbReference type="EMBL" id="TFB53267.1"/>
    </source>
</evidence>
<dbReference type="Pfam" id="PF00392">
    <property type="entry name" value="GntR"/>
    <property type="match status" value="1"/>
</dbReference>
<evidence type="ECO:0000313" key="6">
    <source>
        <dbReference type="Proteomes" id="UP000297866"/>
    </source>
</evidence>
<dbReference type="Proteomes" id="UP000297866">
    <property type="component" value="Unassembled WGS sequence"/>
</dbReference>
<dbReference type="AlphaFoldDB" id="A0A4R8UHP4"/>
<dbReference type="SMART" id="SM00895">
    <property type="entry name" value="FCD"/>
    <property type="match status" value="1"/>
</dbReference>
<dbReference type="InterPro" id="IPR000524">
    <property type="entry name" value="Tscrpt_reg_HTH_GntR"/>
</dbReference>
<dbReference type="InterPro" id="IPR036390">
    <property type="entry name" value="WH_DNA-bd_sf"/>
</dbReference>